<dbReference type="InterPro" id="IPR038396">
    <property type="entry name" value="SpoIIAA-like_sf"/>
</dbReference>
<organism evidence="1 2">
    <name type="scientific">Jannaschia rubra</name>
    <dbReference type="NCBI Taxonomy" id="282197"/>
    <lineage>
        <taxon>Bacteria</taxon>
        <taxon>Pseudomonadati</taxon>
        <taxon>Pseudomonadota</taxon>
        <taxon>Alphaproteobacteria</taxon>
        <taxon>Rhodobacterales</taxon>
        <taxon>Roseobacteraceae</taxon>
        <taxon>Jannaschia</taxon>
    </lineage>
</organism>
<accession>A0A0M6XPS6</accession>
<gene>
    <name evidence="1" type="ORF">JAN5088_00783</name>
</gene>
<dbReference type="InterPro" id="IPR021866">
    <property type="entry name" value="SpoIIAA-like"/>
</dbReference>
<keyword evidence="2" id="KW-1185">Reference proteome</keyword>
<name>A0A0M6XPS6_9RHOB</name>
<dbReference type="SUPFAM" id="SSF52091">
    <property type="entry name" value="SpoIIaa-like"/>
    <property type="match status" value="1"/>
</dbReference>
<proteinExistence type="predicted"/>
<protein>
    <recommendedName>
        <fullName evidence="3">SpoIIAA-like protein</fullName>
    </recommendedName>
</protein>
<dbReference type="EMBL" id="CXPG01000012">
    <property type="protein sequence ID" value="CTQ32024.1"/>
    <property type="molecule type" value="Genomic_DNA"/>
</dbReference>
<dbReference type="InterPro" id="IPR036513">
    <property type="entry name" value="STAS_dom_sf"/>
</dbReference>
<dbReference type="Proteomes" id="UP000048908">
    <property type="component" value="Unassembled WGS sequence"/>
</dbReference>
<sequence>MYEKLDAPENVWAIRLSGDLDRADIDAIYADLDGLLKSQRSIGAVVDFEGFNDASRDAVAADIRHELGLLGNLMQFRRLAVLTDKTWLGYIFERLDPIVPTLDIRIFPFGSAPEAIDWAADI</sequence>
<dbReference type="Pfam" id="PF11964">
    <property type="entry name" value="SpoIIAA-like"/>
    <property type="match status" value="1"/>
</dbReference>
<dbReference type="Gene3D" id="3.40.50.10600">
    <property type="entry name" value="SpoIIaa-like domains"/>
    <property type="match status" value="1"/>
</dbReference>
<dbReference type="AlphaFoldDB" id="A0A0M6XPS6"/>
<evidence type="ECO:0000313" key="2">
    <source>
        <dbReference type="Proteomes" id="UP000048908"/>
    </source>
</evidence>
<dbReference type="OrthoDB" id="7619266at2"/>
<dbReference type="RefSeq" id="WP_055681483.1">
    <property type="nucleotide sequence ID" value="NZ_CXPG01000012.1"/>
</dbReference>
<dbReference type="STRING" id="282197.SAMN04488517_104211"/>
<reference evidence="1 2" key="1">
    <citation type="submission" date="2015-07" db="EMBL/GenBank/DDBJ databases">
        <authorList>
            <person name="Noorani M."/>
        </authorList>
    </citation>
    <scope>NUCLEOTIDE SEQUENCE [LARGE SCALE GENOMIC DNA]</scope>
    <source>
        <strain evidence="1 2">CECT 5088</strain>
    </source>
</reference>
<evidence type="ECO:0008006" key="3">
    <source>
        <dbReference type="Google" id="ProtNLM"/>
    </source>
</evidence>
<evidence type="ECO:0000313" key="1">
    <source>
        <dbReference type="EMBL" id="CTQ32024.1"/>
    </source>
</evidence>